<dbReference type="RefSeq" id="WP_378615914.1">
    <property type="nucleotide sequence ID" value="NZ_JBHSAX010000023.1"/>
</dbReference>
<dbReference type="NCBIfam" id="NF001770">
    <property type="entry name" value="PRK00509.1"/>
    <property type="match status" value="1"/>
</dbReference>
<name>A0ABV8E0X3_9NOCA</name>
<dbReference type="InterPro" id="IPR023434">
    <property type="entry name" value="Arginosuc_synth_type_1_subfam"/>
</dbReference>
<feature type="domain" description="Arginosuccinate synthase C-terminal" evidence="10">
    <location>
        <begin position="174"/>
        <end position="391"/>
    </location>
</feature>
<dbReference type="PROSITE" id="PS00565">
    <property type="entry name" value="ARGININOSUCCIN_SYN_2"/>
    <property type="match status" value="1"/>
</dbReference>
<gene>
    <name evidence="8" type="primary">argG</name>
    <name evidence="11" type="ORF">ACFO0B_27560</name>
</gene>
<dbReference type="PANTHER" id="PTHR11587">
    <property type="entry name" value="ARGININOSUCCINATE SYNTHASE"/>
    <property type="match status" value="1"/>
</dbReference>
<evidence type="ECO:0000256" key="7">
    <source>
        <dbReference type="ARBA" id="ARBA00022840"/>
    </source>
</evidence>
<dbReference type="PROSITE" id="PS00564">
    <property type="entry name" value="ARGININOSUCCIN_SYN_1"/>
    <property type="match status" value="1"/>
</dbReference>
<feature type="binding site" evidence="8">
    <location>
        <position position="119"/>
    </location>
    <ligand>
        <name>L-aspartate</name>
        <dbReference type="ChEBI" id="CHEBI:29991"/>
    </ligand>
</feature>
<sequence length="400" mass="43866">MSDRVVLAYSGGLDTSVAISWIGKETGAEVVAVAIDLGQGGEDMNAVRQRALDCGAVEAIVVDARDEFANDYCLPTVQANAMYQGKYPLVSAISRPLIVKHLVEAAKFHGASTVAHGCTGKGNDQVRFEVGIGALAPDLNVIAPVRDYAWTREKAIAFAEENQLPISVTKKSPFSIDQNVWGRAVETGFLEDLWNAPTKDVYDYTADPTVNFEAPDELIVTFDRGVPVAIDGKQVSVLEAIVELNRRAGRQGVGRLDMVEDRLVGIKSREIYEAPGAIALITAHQELEAVTVERELGRYKRQVEQRWSELVYDGLWFSPLKRALDAFVAETQEHVSGDIRMVLHGGNVVVNGRRSEQSLYDFNLATYDEGDTFDQSLAKGFVQIHGLSSKVAARRDLNQK</sequence>
<feature type="binding site" evidence="8">
    <location>
        <position position="117"/>
    </location>
    <ligand>
        <name>ATP</name>
        <dbReference type="ChEBI" id="CHEBI:30616"/>
    </ligand>
</feature>
<comment type="caution">
    <text evidence="8">Lacks conserved residue(s) required for the propagation of feature annotation.</text>
</comment>
<dbReference type="InterPro" id="IPR048268">
    <property type="entry name" value="Arginosuc_syn_C"/>
</dbReference>
<dbReference type="Gene3D" id="1.20.5.470">
    <property type="entry name" value="Single helix bin"/>
    <property type="match status" value="1"/>
</dbReference>
<dbReference type="SUPFAM" id="SSF69864">
    <property type="entry name" value="Argininosuccinate synthetase, C-terminal domain"/>
    <property type="match status" value="1"/>
</dbReference>
<dbReference type="EC" id="6.3.4.5" evidence="2 8"/>
<evidence type="ECO:0000256" key="1">
    <source>
        <dbReference type="ARBA" id="ARBA00004967"/>
    </source>
</evidence>
<protein>
    <recommendedName>
        <fullName evidence="2 8">Argininosuccinate synthase</fullName>
        <ecNumber evidence="2 8">6.3.4.5</ecNumber>
    </recommendedName>
    <alternativeName>
        <fullName evidence="8">Citrulline--aspartate ligase</fullName>
    </alternativeName>
</protein>
<dbReference type="Gene3D" id="3.90.1260.10">
    <property type="entry name" value="Argininosuccinate synthetase, chain A, domain 2"/>
    <property type="match status" value="1"/>
</dbReference>
<proteinExistence type="inferred from homology"/>
<dbReference type="InterPro" id="IPR024074">
    <property type="entry name" value="AS_cat/multimer_dom_body"/>
</dbReference>
<dbReference type="SUPFAM" id="SSF52402">
    <property type="entry name" value="Adenine nucleotide alpha hydrolases-like"/>
    <property type="match status" value="1"/>
</dbReference>
<dbReference type="CDD" id="cd01999">
    <property type="entry name" value="ASS"/>
    <property type="match status" value="1"/>
</dbReference>
<dbReference type="HAMAP" id="MF_00005">
    <property type="entry name" value="Arg_succ_synth_type1"/>
    <property type="match status" value="1"/>
</dbReference>
<reference evidence="12" key="1">
    <citation type="journal article" date="2019" name="Int. J. Syst. Evol. Microbiol.">
        <title>The Global Catalogue of Microorganisms (GCM) 10K type strain sequencing project: providing services to taxonomists for standard genome sequencing and annotation.</title>
        <authorList>
            <consortium name="The Broad Institute Genomics Platform"/>
            <consortium name="The Broad Institute Genome Sequencing Center for Infectious Disease"/>
            <person name="Wu L."/>
            <person name="Ma J."/>
        </authorList>
    </citation>
    <scope>NUCLEOTIDE SEQUENCE [LARGE SCALE GENOMIC DNA]</scope>
    <source>
        <strain evidence="12">CGMCC 4.7330</strain>
    </source>
</reference>
<feature type="binding site" evidence="8">
    <location>
        <begin position="8"/>
        <end position="16"/>
    </location>
    <ligand>
        <name>ATP</name>
        <dbReference type="ChEBI" id="CHEBI:30616"/>
    </ligand>
</feature>
<evidence type="ECO:0000256" key="8">
    <source>
        <dbReference type="HAMAP-Rule" id="MF_00005"/>
    </source>
</evidence>
<keyword evidence="6 8" id="KW-0547">Nucleotide-binding</keyword>
<evidence type="ECO:0000256" key="6">
    <source>
        <dbReference type="ARBA" id="ARBA00022741"/>
    </source>
</evidence>
<dbReference type="Gene3D" id="3.40.50.620">
    <property type="entry name" value="HUPs"/>
    <property type="match status" value="1"/>
</dbReference>
<dbReference type="Pfam" id="PF20979">
    <property type="entry name" value="Arginosuc_syn_C"/>
    <property type="match status" value="1"/>
</dbReference>
<dbReference type="InterPro" id="IPR014729">
    <property type="entry name" value="Rossmann-like_a/b/a_fold"/>
</dbReference>
<evidence type="ECO:0000256" key="3">
    <source>
        <dbReference type="ARBA" id="ARBA00022571"/>
    </source>
</evidence>
<dbReference type="InterPro" id="IPR018223">
    <property type="entry name" value="Arginosuc_synth_CS"/>
</dbReference>
<dbReference type="GO" id="GO:0004055">
    <property type="term" value="F:argininosuccinate synthase activity"/>
    <property type="evidence" value="ECO:0007669"/>
    <property type="project" value="UniProtKB-EC"/>
</dbReference>
<evidence type="ECO:0000313" key="11">
    <source>
        <dbReference type="EMBL" id="MFC3965763.1"/>
    </source>
</evidence>
<dbReference type="InterPro" id="IPR001518">
    <property type="entry name" value="Arginosuc_synth"/>
</dbReference>
<feature type="binding site" evidence="8">
    <location>
        <position position="87"/>
    </location>
    <ligand>
        <name>L-citrulline</name>
        <dbReference type="ChEBI" id="CHEBI:57743"/>
    </ligand>
</feature>
<feature type="binding site" evidence="8">
    <location>
        <position position="175"/>
    </location>
    <ligand>
        <name>L-citrulline</name>
        <dbReference type="ChEBI" id="CHEBI:57743"/>
    </ligand>
</feature>
<dbReference type="EMBL" id="JBHSAX010000023">
    <property type="protein sequence ID" value="MFC3965763.1"/>
    <property type="molecule type" value="Genomic_DNA"/>
</dbReference>
<feature type="binding site" evidence="8">
    <location>
        <position position="127"/>
    </location>
    <ligand>
        <name>L-citrulline</name>
        <dbReference type="ChEBI" id="CHEBI:57743"/>
    </ligand>
</feature>
<comment type="subcellular location">
    <subcellularLocation>
        <location evidence="8">Cytoplasm</location>
    </subcellularLocation>
</comment>
<accession>A0ABV8E0X3</accession>
<comment type="pathway">
    <text evidence="1 8">Amino-acid biosynthesis; L-arginine biosynthesis; L-arginine from L-ornithine and carbamoyl phosphate: step 2/3.</text>
</comment>
<comment type="catalytic activity">
    <reaction evidence="8">
        <text>L-citrulline + L-aspartate + ATP = 2-(N(omega)-L-arginino)succinate + AMP + diphosphate + H(+)</text>
        <dbReference type="Rhea" id="RHEA:10932"/>
        <dbReference type="ChEBI" id="CHEBI:15378"/>
        <dbReference type="ChEBI" id="CHEBI:29991"/>
        <dbReference type="ChEBI" id="CHEBI:30616"/>
        <dbReference type="ChEBI" id="CHEBI:33019"/>
        <dbReference type="ChEBI" id="CHEBI:57472"/>
        <dbReference type="ChEBI" id="CHEBI:57743"/>
        <dbReference type="ChEBI" id="CHEBI:456215"/>
        <dbReference type="EC" id="6.3.4.5"/>
    </reaction>
</comment>
<keyword evidence="8" id="KW-0963">Cytoplasm</keyword>
<dbReference type="Pfam" id="PF00764">
    <property type="entry name" value="Arginosuc_synth"/>
    <property type="match status" value="1"/>
</dbReference>
<feature type="binding site" evidence="8">
    <location>
        <position position="272"/>
    </location>
    <ligand>
        <name>L-citrulline</name>
        <dbReference type="ChEBI" id="CHEBI:57743"/>
    </ligand>
</feature>
<organism evidence="11 12">
    <name type="scientific">Nocardia jiangsuensis</name>
    <dbReference type="NCBI Taxonomy" id="1691563"/>
    <lineage>
        <taxon>Bacteria</taxon>
        <taxon>Bacillati</taxon>
        <taxon>Actinomycetota</taxon>
        <taxon>Actinomycetes</taxon>
        <taxon>Mycobacteriales</taxon>
        <taxon>Nocardiaceae</taxon>
        <taxon>Nocardia</taxon>
    </lineage>
</organism>
<dbReference type="Proteomes" id="UP001595696">
    <property type="component" value="Unassembled WGS sequence"/>
</dbReference>
<evidence type="ECO:0000259" key="10">
    <source>
        <dbReference type="Pfam" id="PF20979"/>
    </source>
</evidence>
<keyword evidence="12" id="KW-1185">Reference proteome</keyword>
<dbReference type="PANTHER" id="PTHR11587:SF2">
    <property type="entry name" value="ARGININOSUCCINATE SYNTHASE"/>
    <property type="match status" value="1"/>
</dbReference>
<feature type="binding site" evidence="8">
    <location>
        <position position="260"/>
    </location>
    <ligand>
        <name>L-citrulline</name>
        <dbReference type="ChEBI" id="CHEBI:57743"/>
    </ligand>
</feature>
<keyword evidence="5 8" id="KW-0028">Amino-acid biosynthesis</keyword>
<feature type="binding site" evidence="8">
    <location>
        <position position="123"/>
    </location>
    <ligand>
        <name>L-aspartate</name>
        <dbReference type="ChEBI" id="CHEBI:29991"/>
    </ligand>
</feature>
<evidence type="ECO:0000256" key="5">
    <source>
        <dbReference type="ARBA" id="ARBA00022605"/>
    </source>
</evidence>
<dbReference type="InterPro" id="IPR048267">
    <property type="entry name" value="Arginosuc_syn_N"/>
</dbReference>
<keyword evidence="7 8" id="KW-0067">ATP-binding</keyword>
<comment type="subunit">
    <text evidence="8">Homotetramer.</text>
</comment>
<evidence type="ECO:0000256" key="2">
    <source>
        <dbReference type="ARBA" id="ARBA00012286"/>
    </source>
</evidence>
<keyword evidence="3 8" id="KW-0055">Arginine biosynthesis</keyword>
<comment type="similarity">
    <text evidence="8">Belongs to the argininosuccinate synthase family. Type 1 subfamily.</text>
</comment>
<dbReference type="NCBIfam" id="TIGR00032">
    <property type="entry name" value="argG"/>
    <property type="match status" value="1"/>
</dbReference>
<feature type="binding site" evidence="8">
    <location>
        <position position="123"/>
    </location>
    <ligand>
        <name>L-citrulline</name>
        <dbReference type="ChEBI" id="CHEBI:57743"/>
    </ligand>
</feature>
<keyword evidence="4 8" id="KW-0436">Ligase</keyword>
<evidence type="ECO:0000256" key="4">
    <source>
        <dbReference type="ARBA" id="ARBA00022598"/>
    </source>
</evidence>
<comment type="caution">
    <text evidence="11">The sequence shown here is derived from an EMBL/GenBank/DDBJ whole genome shotgun (WGS) entry which is preliminary data.</text>
</comment>
<feature type="domain" description="Arginosuccinate synthase-like N-terminal" evidence="9">
    <location>
        <begin position="4"/>
        <end position="165"/>
    </location>
</feature>
<evidence type="ECO:0000259" key="9">
    <source>
        <dbReference type="Pfam" id="PF00764"/>
    </source>
</evidence>
<feature type="binding site" evidence="8">
    <location>
        <position position="124"/>
    </location>
    <ligand>
        <name>L-aspartate</name>
        <dbReference type="ChEBI" id="CHEBI:29991"/>
    </ligand>
</feature>
<evidence type="ECO:0000313" key="12">
    <source>
        <dbReference type="Proteomes" id="UP001595696"/>
    </source>
</evidence>